<dbReference type="Gene3D" id="1.10.520.40">
    <property type="entry name" value="CRISPR-associated protein Cse2"/>
    <property type="match status" value="1"/>
</dbReference>
<dbReference type="InterPro" id="IPR013382">
    <property type="entry name" value="CRISPR-assoc_prot_Cse2"/>
</dbReference>
<dbReference type="STRING" id="28094.SAMN06295900_11140"/>
<accession>A0A1X7FTM0</accession>
<reference evidence="2" key="1">
    <citation type="submission" date="2017-04" db="EMBL/GenBank/DDBJ databases">
        <authorList>
            <person name="Varghese N."/>
            <person name="Submissions S."/>
        </authorList>
    </citation>
    <scope>NUCLEOTIDE SEQUENCE [LARGE SCALE GENOMIC DNA]</scope>
    <source>
        <strain evidence="2">Ballard 720</strain>
    </source>
</reference>
<dbReference type="AlphaFoldDB" id="A0A1X7FTM0"/>
<gene>
    <name evidence="1" type="ORF">SAMN06295900_11140</name>
</gene>
<keyword evidence="2" id="KW-1185">Reference proteome</keyword>
<dbReference type="CDD" id="cd09731">
    <property type="entry name" value="Cse2_I-E"/>
    <property type="match status" value="1"/>
</dbReference>
<evidence type="ECO:0000313" key="1">
    <source>
        <dbReference type="EMBL" id="SMF57836.1"/>
    </source>
</evidence>
<sequence length="195" mass="22552">MKPFLDEAGRATLARTVVHWRLAMDPNDHERRGPFSMLKRADRAQLQRCRVPEDVWLQSAFHRLWQELERQQLHVKPDELALVAGVVVHAQHVPNKAFASSLGHKNASGRVAMSELRFRQLQTCRDEDSFFRQARRAVDLLGGEVDVGRLAADLLQWVREFRRVDPALPPTQRLKLRWASDYYRAALRDADQEPA</sequence>
<organism evidence="1 2">
    <name type="scientific">Trinickia caryophylli</name>
    <name type="common">Paraburkholderia caryophylli</name>
    <dbReference type="NCBI Taxonomy" id="28094"/>
    <lineage>
        <taxon>Bacteria</taxon>
        <taxon>Pseudomonadati</taxon>
        <taxon>Pseudomonadota</taxon>
        <taxon>Betaproteobacteria</taxon>
        <taxon>Burkholderiales</taxon>
        <taxon>Burkholderiaceae</taxon>
        <taxon>Trinickia</taxon>
    </lineage>
</organism>
<dbReference type="RefSeq" id="WP_158243531.1">
    <property type="nucleotide sequence ID" value="NZ_BSQD01000008.1"/>
</dbReference>
<evidence type="ECO:0000313" key="2">
    <source>
        <dbReference type="Proteomes" id="UP000192911"/>
    </source>
</evidence>
<dbReference type="EMBL" id="FXAH01000011">
    <property type="protein sequence ID" value="SMF57836.1"/>
    <property type="molecule type" value="Genomic_DNA"/>
</dbReference>
<dbReference type="Pfam" id="PF09485">
    <property type="entry name" value="CRISPR_Cse2"/>
    <property type="match status" value="1"/>
</dbReference>
<dbReference type="Proteomes" id="UP000192911">
    <property type="component" value="Unassembled WGS sequence"/>
</dbReference>
<dbReference type="GeneID" id="95552886"/>
<dbReference type="NCBIfam" id="TIGR02548">
    <property type="entry name" value="casB_cse2"/>
    <property type="match status" value="1"/>
</dbReference>
<name>A0A1X7FTM0_TRICW</name>
<dbReference type="InterPro" id="IPR038287">
    <property type="entry name" value="Cse2_sf"/>
</dbReference>
<protein>
    <submittedName>
        <fullName evidence="1">CRISPR-associated protein, Cse2 family</fullName>
    </submittedName>
</protein>
<proteinExistence type="predicted"/>